<name>A0A6I6E309_THETI</name>
<dbReference type="Pfam" id="PF00512">
    <property type="entry name" value="HisKA"/>
    <property type="match status" value="1"/>
</dbReference>
<keyword evidence="9" id="KW-0547">Nucleotide-binding</keyword>
<dbReference type="PROSITE" id="PS50885">
    <property type="entry name" value="HAMP"/>
    <property type="match status" value="1"/>
</dbReference>
<comment type="subcellular location">
    <subcellularLocation>
        <location evidence="2">Cell inner membrane</location>
        <topology evidence="2">Multi-pass membrane protein</topology>
    </subcellularLocation>
</comment>
<evidence type="ECO:0000256" key="2">
    <source>
        <dbReference type="ARBA" id="ARBA00004429"/>
    </source>
</evidence>
<dbReference type="Gene3D" id="6.10.340.10">
    <property type="match status" value="1"/>
</dbReference>
<keyword evidence="19" id="KW-1185">Reference proteome</keyword>
<evidence type="ECO:0000256" key="12">
    <source>
        <dbReference type="ARBA" id="ARBA00022989"/>
    </source>
</evidence>
<comment type="catalytic activity">
    <reaction evidence="1">
        <text>ATP + protein L-histidine = ADP + protein N-phospho-L-histidine.</text>
        <dbReference type="EC" id="2.7.13.3"/>
    </reaction>
</comment>
<dbReference type="PROSITE" id="PS50109">
    <property type="entry name" value="HIS_KIN"/>
    <property type="match status" value="1"/>
</dbReference>
<evidence type="ECO:0000256" key="8">
    <source>
        <dbReference type="ARBA" id="ARBA00022692"/>
    </source>
</evidence>
<accession>A0A6I6E309</accession>
<dbReference type="GO" id="GO:0000155">
    <property type="term" value="F:phosphorelay sensor kinase activity"/>
    <property type="evidence" value="ECO:0007669"/>
    <property type="project" value="InterPro"/>
</dbReference>
<dbReference type="Gene3D" id="1.10.287.130">
    <property type="match status" value="1"/>
</dbReference>
<dbReference type="SMART" id="SM00304">
    <property type="entry name" value="HAMP"/>
    <property type="match status" value="1"/>
</dbReference>
<dbReference type="SUPFAM" id="SSF47384">
    <property type="entry name" value="Homodimeric domain of signal transducing histidine kinase"/>
    <property type="match status" value="1"/>
</dbReference>
<keyword evidence="5" id="KW-0997">Cell inner membrane</keyword>
<dbReference type="CDD" id="cd06225">
    <property type="entry name" value="HAMP"/>
    <property type="match status" value="1"/>
</dbReference>
<evidence type="ECO:0000256" key="4">
    <source>
        <dbReference type="ARBA" id="ARBA00022475"/>
    </source>
</evidence>
<dbReference type="InterPro" id="IPR036097">
    <property type="entry name" value="HisK_dim/P_sf"/>
</dbReference>
<sequence>MSRWWASLLPATLFGRTLLTLILTFGAFTLVTASAIVVYVLLPLSQRSAADLANIMVLAARTFHQLPPESRANYRRHLIDQYRLGLDEQPPVVDHQRHFFPYRWRLEQALSKRLGRPVEMISASNAGEPWFWVEIGRDIDEEPLWIGFPRSRIGTQPLLGLTIIALVAVGLILLTALILAGQVSRPVRRLAKAAEEVAFGRSPQDLPETGLVELANLARRFNQTSRQVRELLADRTLLLTGISHDLRTPLTRLRLAVAMLPEGTPPELTQRLERDIDEMNTLIGQALELGRTLGAEPPEMVELNTLLTEVVAKRSHLLWTPGPDCYRAVAVLALRRILANLVENALRYGGEQPVELRLDCQEEAVAIEVLDRGPGIPESELEAVFRPFYRLESSRNRRTGGTGLGLAVAQQLARANRMELTLTPRPGGGMIGRVWLPAGKGGDRDRS</sequence>
<evidence type="ECO:0000256" key="13">
    <source>
        <dbReference type="ARBA" id="ARBA00023012"/>
    </source>
</evidence>
<evidence type="ECO:0000256" key="11">
    <source>
        <dbReference type="ARBA" id="ARBA00022840"/>
    </source>
</evidence>
<dbReference type="InterPro" id="IPR004358">
    <property type="entry name" value="Sig_transdc_His_kin-like_C"/>
</dbReference>
<dbReference type="GO" id="GO:0005886">
    <property type="term" value="C:plasma membrane"/>
    <property type="evidence" value="ECO:0007669"/>
    <property type="project" value="UniProtKB-SubCell"/>
</dbReference>
<dbReference type="InterPro" id="IPR050980">
    <property type="entry name" value="2C_sensor_his_kinase"/>
</dbReference>
<protein>
    <recommendedName>
        <fullName evidence="3">histidine kinase</fullName>
        <ecNumber evidence="3">2.7.13.3</ecNumber>
    </recommendedName>
</protein>
<proteinExistence type="predicted"/>
<dbReference type="Proteomes" id="UP000426424">
    <property type="component" value="Chromosome"/>
</dbReference>
<dbReference type="InterPro" id="IPR003660">
    <property type="entry name" value="HAMP_dom"/>
</dbReference>
<keyword evidence="14 15" id="KW-0472">Membrane</keyword>
<evidence type="ECO:0000256" key="6">
    <source>
        <dbReference type="ARBA" id="ARBA00022553"/>
    </source>
</evidence>
<keyword evidence="11" id="KW-0067">ATP-binding</keyword>
<dbReference type="SUPFAM" id="SSF55874">
    <property type="entry name" value="ATPase domain of HSP90 chaperone/DNA topoisomerase II/histidine kinase"/>
    <property type="match status" value="1"/>
</dbReference>
<evidence type="ECO:0000256" key="1">
    <source>
        <dbReference type="ARBA" id="ARBA00000085"/>
    </source>
</evidence>
<dbReference type="Pfam" id="PF00672">
    <property type="entry name" value="HAMP"/>
    <property type="match status" value="1"/>
</dbReference>
<evidence type="ECO:0000256" key="10">
    <source>
        <dbReference type="ARBA" id="ARBA00022777"/>
    </source>
</evidence>
<feature type="transmembrane region" description="Helical" evidence="15">
    <location>
        <begin position="20"/>
        <end position="42"/>
    </location>
</feature>
<evidence type="ECO:0000259" key="17">
    <source>
        <dbReference type="PROSITE" id="PS50885"/>
    </source>
</evidence>
<dbReference type="EC" id="2.7.13.3" evidence="3"/>
<dbReference type="OrthoDB" id="9804645at2"/>
<evidence type="ECO:0000259" key="16">
    <source>
        <dbReference type="PROSITE" id="PS50109"/>
    </source>
</evidence>
<evidence type="ECO:0000256" key="7">
    <source>
        <dbReference type="ARBA" id="ARBA00022679"/>
    </source>
</evidence>
<dbReference type="EMBL" id="CP039268">
    <property type="protein sequence ID" value="QGU33325.1"/>
    <property type="molecule type" value="Genomic_DNA"/>
</dbReference>
<evidence type="ECO:0000256" key="14">
    <source>
        <dbReference type="ARBA" id="ARBA00023136"/>
    </source>
</evidence>
<dbReference type="InterPro" id="IPR036890">
    <property type="entry name" value="HATPase_C_sf"/>
</dbReference>
<dbReference type="GO" id="GO:0005524">
    <property type="term" value="F:ATP binding"/>
    <property type="evidence" value="ECO:0007669"/>
    <property type="project" value="UniProtKB-KW"/>
</dbReference>
<dbReference type="Gene3D" id="3.30.565.10">
    <property type="entry name" value="Histidine kinase-like ATPase, C-terminal domain"/>
    <property type="match status" value="1"/>
</dbReference>
<keyword evidence="13" id="KW-0902">Two-component regulatory system</keyword>
<keyword evidence="12 15" id="KW-1133">Transmembrane helix</keyword>
<dbReference type="CDD" id="cd00082">
    <property type="entry name" value="HisKA"/>
    <property type="match status" value="1"/>
</dbReference>
<feature type="transmembrane region" description="Helical" evidence="15">
    <location>
        <begin position="158"/>
        <end position="180"/>
    </location>
</feature>
<dbReference type="AlphaFoldDB" id="A0A6I6E309"/>
<dbReference type="PANTHER" id="PTHR44936:SF5">
    <property type="entry name" value="SENSOR HISTIDINE KINASE ENVZ"/>
    <property type="match status" value="1"/>
</dbReference>
<evidence type="ECO:0000256" key="3">
    <source>
        <dbReference type="ARBA" id="ARBA00012438"/>
    </source>
</evidence>
<dbReference type="SMART" id="SM00388">
    <property type="entry name" value="HisKA"/>
    <property type="match status" value="1"/>
</dbReference>
<feature type="domain" description="HAMP" evidence="17">
    <location>
        <begin position="181"/>
        <end position="233"/>
    </location>
</feature>
<evidence type="ECO:0000256" key="9">
    <source>
        <dbReference type="ARBA" id="ARBA00022741"/>
    </source>
</evidence>
<keyword evidence="10" id="KW-0418">Kinase</keyword>
<keyword evidence="4" id="KW-1003">Cell membrane</keyword>
<evidence type="ECO:0000256" key="15">
    <source>
        <dbReference type="SAM" id="Phobius"/>
    </source>
</evidence>
<dbReference type="KEGG" id="ttp:E6P07_10250"/>
<evidence type="ECO:0000313" key="19">
    <source>
        <dbReference type="Proteomes" id="UP000426424"/>
    </source>
</evidence>
<organism evidence="18 19">
    <name type="scientific">Thermochromatium tepidum ATCC 43061</name>
    <dbReference type="NCBI Taxonomy" id="316276"/>
    <lineage>
        <taxon>Bacteria</taxon>
        <taxon>Pseudomonadati</taxon>
        <taxon>Pseudomonadota</taxon>
        <taxon>Gammaproteobacteria</taxon>
        <taxon>Chromatiales</taxon>
        <taxon>Chromatiaceae</taxon>
        <taxon>Thermochromatium</taxon>
    </lineage>
</organism>
<dbReference type="InterPro" id="IPR003661">
    <property type="entry name" value="HisK_dim/P_dom"/>
</dbReference>
<keyword evidence="7" id="KW-0808">Transferase</keyword>
<evidence type="ECO:0000313" key="18">
    <source>
        <dbReference type="EMBL" id="QGU33325.1"/>
    </source>
</evidence>
<keyword evidence="6" id="KW-0597">Phosphoprotein</keyword>
<dbReference type="PRINTS" id="PR00344">
    <property type="entry name" value="BCTRLSENSOR"/>
</dbReference>
<feature type="domain" description="Histidine kinase" evidence="16">
    <location>
        <begin position="241"/>
        <end position="440"/>
    </location>
</feature>
<dbReference type="Pfam" id="PF02518">
    <property type="entry name" value="HATPase_c"/>
    <property type="match status" value="1"/>
</dbReference>
<dbReference type="InterPro" id="IPR005467">
    <property type="entry name" value="His_kinase_dom"/>
</dbReference>
<dbReference type="InterPro" id="IPR003594">
    <property type="entry name" value="HATPase_dom"/>
</dbReference>
<reference evidence="18 19" key="1">
    <citation type="submission" date="2019-12" db="EMBL/GenBank/DDBJ databases">
        <title>The complete genome of the thermophilic, anoxygenic phototrophic gammaproteobacterium Thermochromatium tepidum.</title>
        <authorList>
            <person name="Sattley W.M."/>
            <person name="Swingley W.D."/>
            <person name="Burchell B.M."/>
            <person name="Gurbani S.A."/>
            <person name="Kujawa C.M."/>
            <person name="Nuccio D.A."/>
            <person name="Schladweiler J."/>
            <person name="Shaffer K.N."/>
            <person name="Stokes L.M."/>
            <person name="Touchman J.W."/>
            <person name="Blankenship R.E."/>
            <person name="Madigan M.T."/>
        </authorList>
    </citation>
    <scope>NUCLEOTIDE SEQUENCE [LARGE SCALE GENOMIC DNA]</scope>
    <source>
        <strain evidence="18 19">ATCC 43061</strain>
    </source>
</reference>
<dbReference type="PANTHER" id="PTHR44936">
    <property type="entry name" value="SENSOR PROTEIN CREC"/>
    <property type="match status" value="1"/>
</dbReference>
<gene>
    <name evidence="18" type="ORF">E6P07_10250</name>
</gene>
<evidence type="ECO:0000256" key="5">
    <source>
        <dbReference type="ARBA" id="ARBA00022519"/>
    </source>
</evidence>
<keyword evidence="8 15" id="KW-0812">Transmembrane</keyword>
<dbReference type="SMART" id="SM00387">
    <property type="entry name" value="HATPase_c"/>
    <property type="match status" value="1"/>
</dbReference>